<dbReference type="GO" id="GO:0003677">
    <property type="term" value="F:DNA binding"/>
    <property type="evidence" value="ECO:0007669"/>
    <property type="project" value="UniProtKB-KW"/>
</dbReference>
<dbReference type="InterPro" id="IPR050220">
    <property type="entry name" value="Type_II_DNA_Topoisomerases"/>
</dbReference>
<dbReference type="PANTHER" id="PTHR43493:SF5">
    <property type="entry name" value="DNA GYRASE SUBUNIT A, CHLOROPLASTIC_MITOCHONDRIAL"/>
    <property type="match status" value="1"/>
</dbReference>
<dbReference type="GO" id="GO:0005524">
    <property type="term" value="F:ATP binding"/>
    <property type="evidence" value="ECO:0007669"/>
    <property type="project" value="InterPro"/>
</dbReference>
<protein>
    <recommendedName>
        <fullName evidence="5">Topo IIA-type catalytic domain-containing protein</fullName>
    </recommendedName>
</protein>
<evidence type="ECO:0000313" key="6">
    <source>
        <dbReference type="EMBL" id="SVE41825.1"/>
    </source>
</evidence>
<dbReference type="GO" id="GO:0003918">
    <property type="term" value="F:DNA topoisomerase type II (double strand cut, ATP-hydrolyzing) activity"/>
    <property type="evidence" value="ECO:0007669"/>
    <property type="project" value="InterPro"/>
</dbReference>
<feature type="domain" description="Topo IIA-type catalytic" evidence="5">
    <location>
        <begin position="36"/>
        <end position="128"/>
    </location>
</feature>
<gene>
    <name evidence="6" type="ORF">METZ01_LOCUS494679</name>
</gene>
<accession>A0A383DC46</accession>
<keyword evidence="3" id="KW-0238">DNA-binding</keyword>
<organism evidence="6">
    <name type="scientific">marine metagenome</name>
    <dbReference type="NCBI Taxonomy" id="408172"/>
    <lineage>
        <taxon>unclassified sequences</taxon>
        <taxon>metagenomes</taxon>
        <taxon>ecological metagenomes</taxon>
    </lineage>
</organism>
<evidence type="ECO:0000256" key="2">
    <source>
        <dbReference type="ARBA" id="ARBA00023029"/>
    </source>
</evidence>
<dbReference type="AlphaFoldDB" id="A0A383DC46"/>
<dbReference type="InterPro" id="IPR002205">
    <property type="entry name" value="Topo_IIA_dom_A"/>
</dbReference>
<name>A0A383DC46_9ZZZZ</name>
<keyword evidence="4" id="KW-0413">Isomerase</keyword>
<evidence type="ECO:0000256" key="3">
    <source>
        <dbReference type="ARBA" id="ARBA00023125"/>
    </source>
</evidence>
<dbReference type="GO" id="GO:0009330">
    <property type="term" value="C:DNA topoisomerase type II (double strand cut, ATP-hydrolyzing) complex"/>
    <property type="evidence" value="ECO:0007669"/>
    <property type="project" value="TreeGrafter"/>
</dbReference>
<sequence>MSETLEANPIQPIDIEDEMRASYLDYAMSVIIGRALPDARDGLKPVHRRVLFAMHELSNGYNRPYKKSARIVGDVIGKYHPHGDQAVYDTLVRMAQDFSLRHLLIDGQGNFGSVDGDSPAAMRYTEVR</sequence>
<dbReference type="InterPro" id="IPR013758">
    <property type="entry name" value="Topo_IIA_A/C_ab"/>
</dbReference>
<evidence type="ECO:0000256" key="4">
    <source>
        <dbReference type="ARBA" id="ARBA00023235"/>
    </source>
</evidence>
<proteinExistence type="inferred from homology"/>
<dbReference type="Gene3D" id="3.90.199.10">
    <property type="entry name" value="Topoisomerase II, domain 5"/>
    <property type="match status" value="1"/>
</dbReference>
<reference evidence="6" key="1">
    <citation type="submission" date="2018-05" db="EMBL/GenBank/DDBJ databases">
        <authorList>
            <person name="Lanie J.A."/>
            <person name="Ng W.-L."/>
            <person name="Kazmierczak K.M."/>
            <person name="Andrzejewski T.M."/>
            <person name="Davidsen T.M."/>
            <person name="Wayne K.J."/>
            <person name="Tettelin H."/>
            <person name="Glass J.I."/>
            <person name="Rusch D."/>
            <person name="Podicherti R."/>
            <person name="Tsui H.-C.T."/>
            <person name="Winkler M.E."/>
        </authorList>
    </citation>
    <scope>NUCLEOTIDE SEQUENCE</scope>
</reference>
<dbReference type="PROSITE" id="PS52040">
    <property type="entry name" value="TOPO_IIA"/>
    <property type="match status" value="1"/>
</dbReference>
<evidence type="ECO:0000259" key="5">
    <source>
        <dbReference type="PROSITE" id="PS52040"/>
    </source>
</evidence>
<keyword evidence="2" id="KW-0799">Topoisomerase</keyword>
<dbReference type="Pfam" id="PF00521">
    <property type="entry name" value="DNA_topoisoIV"/>
    <property type="match status" value="1"/>
</dbReference>
<feature type="non-terminal residue" evidence="6">
    <location>
        <position position="128"/>
    </location>
</feature>
<dbReference type="EMBL" id="UINC01215906">
    <property type="protein sequence ID" value="SVE41825.1"/>
    <property type="molecule type" value="Genomic_DNA"/>
</dbReference>
<comment type="similarity">
    <text evidence="1">Belongs to the type II topoisomerase GyrA/ParC subunit family.</text>
</comment>
<dbReference type="InterPro" id="IPR013760">
    <property type="entry name" value="Topo_IIA-like_dom_sf"/>
</dbReference>
<evidence type="ECO:0000256" key="1">
    <source>
        <dbReference type="ARBA" id="ARBA00008263"/>
    </source>
</evidence>
<dbReference type="SUPFAM" id="SSF56719">
    <property type="entry name" value="Type II DNA topoisomerase"/>
    <property type="match status" value="1"/>
</dbReference>
<dbReference type="PANTHER" id="PTHR43493">
    <property type="entry name" value="DNA GYRASE/TOPOISOMERASE SUBUNIT A"/>
    <property type="match status" value="1"/>
</dbReference>
<dbReference type="GO" id="GO:0006265">
    <property type="term" value="P:DNA topological change"/>
    <property type="evidence" value="ECO:0007669"/>
    <property type="project" value="InterPro"/>
</dbReference>
<dbReference type="SMART" id="SM00434">
    <property type="entry name" value="TOP4c"/>
    <property type="match status" value="1"/>
</dbReference>
<dbReference type="GO" id="GO:0005737">
    <property type="term" value="C:cytoplasm"/>
    <property type="evidence" value="ECO:0007669"/>
    <property type="project" value="TreeGrafter"/>
</dbReference>